<feature type="domain" description="DUF6688" evidence="3">
    <location>
        <begin position="101"/>
        <end position="309"/>
    </location>
</feature>
<reference evidence="5 6" key="1">
    <citation type="submission" date="2019-10" db="EMBL/GenBank/DDBJ databases">
        <title>A soil myxobacterium in the family Polyangiaceae.</title>
        <authorList>
            <person name="Li Y."/>
            <person name="Wang J."/>
        </authorList>
    </citation>
    <scope>NUCLEOTIDE SEQUENCE [LARGE SCALE GENOMIC DNA]</scope>
    <source>
        <strain evidence="5 6">DSM 14734</strain>
    </source>
</reference>
<evidence type="ECO:0000259" key="3">
    <source>
        <dbReference type="Pfam" id="PF20394"/>
    </source>
</evidence>
<evidence type="ECO:0000259" key="4">
    <source>
        <dbReference type="Pfam" id="PF23543"/>
    </source>
</evidence>
<dbReference type="OrthoDB" id="748630at2"/>
<name>A0A6N7PLK3_9BACT</name>
<keyword evidence="2" id="KW-0472">Membrane</keyword>
<accession>A0A6N7PLK3</accession>
<feature type="transmembrane region" description="Helical" evidence="2">
    <location>
        <begin position="38"/>
        <end position="59"/>
    </location>
</feature>
<feature type="region of interest" description="Disordered" evidence="1">
    <location>
        <begin position="1"/>
        <end position="30"/>
    </location>
</feature>
<evidence type="ECO:0000313" key="6">
    <source>
        <dbReference type="Proteomes" id="UP000440224"/>
    </source>
</evidence>
<evidence type="ECO:0000256" key="2">
    <source>
        <dbReference type="SAM" id="Phobius"/>
    </source>
</evidence>
<sequence>MEPEEPTAAQPGSPEEAPLATAPPETPSTHSRLADAGLATLLVAGYVSPLLALLIGFVSSGSTGLALSLALVGLVGAVWVVVWLYRNIRRRGRGPALGWVEVLVLVILPAWGLAYNHMAKESCQVLECEQNSALFRPLAEPEVFGLLAFHAVTALAYVASRRRPQALQPALAELSVHASLLSGMVIHALLAVHFGKWVLAGVAFPPAFLPCLSPVLTLILYGAELRHRLRLRGADARSVAQAQPLAVYREVPAQSFLPQRIHRPTLLRALAVSPALLGLHAVLQAVWLGQSSGALQVFTRTCDYTLSRLPVEVIPGSCHYLCTVAARGHSWLVRPLRMGRRGGVPIVVNRQLAVANAFEDLLHERWPRFGRLARRTYDLLARPICNHLRPAWVSDIVYLVMKPAEWAFYLALVLLDPRSPEARIDRMYR</sequence>
<dbReference type="InterPro" id="IPR046510">
    <property type="entry name" value="DUF6688_N"/>
</dbReference>
<dbReference type="Pfam" id="PF20394">
    <property type="entry name" value="DUF6688"/>
    <property type="match status" value="1"/>
</dbReference>
<dbReference type="EMBL" id="WJIE01000003">
    <property type="protein sequence ID" value="MRG92799.1"/>
    <property type="molecule type" value="Genomic_DNA"/>
</dbReference>
<evidence type="ECO:0000313" key="5">
    <source>
        <dbReference type="EMBL" id="MRG92799.1"/>
    </source>
</evidence>
<feature type="domain" description="DUF6688" evidence="4">
    <location>
        <begin position="319"/>
        <end position="428"/>
    </location>
</feature>
<keyword evidence="2" id="KW-1133">Transmembrane helix</keyword>
<dbReference type="AlphaFoldDB" id="A0A6N7PLK3"/>
<comment type="caution">
    <text evidence="5">The sequence shown here is derived from an EMBL/GenBank/DDBJ whole genome shotgun (WGS) entry which is preliminary data.</text>
</comment>
<feature type="transmembrane region" description="Helical" evidence="2">
    <location>
        <begin position="171"/>
        <end position="191"/>
    </location>
</feature>
<dbReference type="InterPro" id="IPR056491">
    <property type="entry name" value="DUF6688_C"/>
</dbReference>
<dbReference type="Pfam" id="PF23543">
    <property type="entry name" value="DUF6688_C"/>
    <property type="match status" value="1"/>
</dbReference>
<evidence type="ECO:0000256" key="1">
    <source>
        <dbReference type="SAM" id="MobiDB-lite"/>
    </source>
</evidence>
<feature type="transmembrane region" description="Helical" evidence="2">
    <location>
        <begin position="143"/>
        <end position="159"/>
    </location>
</feature>
<dbReference type="RefSeq" id="WP_153819631.1">
    <property type="nucleotide sequence ID" value="NZ_WJIE01000003.1"/>
</dbReference>
<dbReference type="Proteomes" id="UP000440224">
    <property type="component" value="Unassembled WGS sequence"/>
</dbReference>
<feature type="transmembrane region" description="Helical" evidence="2">
    <location>
        <begin position="97"/>
        <end position="115"/>
    </location>
</feature>
<protein>
    <submittedName>
        <fullName evidence="5">Uncharacterized protein</fullName>
    </submittedName>
</protein>
<feature type="transmembrane region" description="Helical" evidence="2">
    <location>
        <begin position="266"/>
        <end position="287"/>
    </location>
</feature>
<keyword evidence="2" id="KW-0812">Transmembrane</keyword>
<organism evidence="5 6">
    <name type="scientific">Polyangium spumosum</name>
    <dbReference type="NCBI Taxonomy" id="889282"/>
    <lineage>
        <taxon>Bacteria</taxon>
        <taxon>Pseudomonadati</taxon>
        <taxon>Myxococcota</taxon>
        <taxon>Polyangia</taxon>
        <taxon>Polyangiales</taxon>
        <taxon>Polyangiaceae</taxon>
        <taxon>Polyangium</taxon>
    </lineage>
</organism>
<feature type="transmembrane region" description="Helical" evidence="2">
    <location>
        <begin position="65"/>
        <end position="85"/>
    </location>
</feature>
<keyword evidence="6" id="KW-1185">Reference proteome</keyword>
<feature type="transmembrane region" description="Helical" evidence="2">
    <location>
        <begin position="197"/>
        <end position="223"/>
    </location>
</feature>
<feature type="compositionally biased region" description="Low complexity" evidence="1">
    <location>
        <begin position="13"/>
        <end position="29"/>
    </location>
</feature>
<gene>
    <name evidence="5" type="ORF">GF068_12790</name>
</gene>
<proteinExistence type="predicted"/>